<dbReference type="EMBL" id="JALJOQ010000332">
    <property type="protein sequence ID" value="KAK9784755.1"/>
    <property type="molecule type" value="Genomic_DNA"/>
</dbReference>
<evidence type="ECO:0000259" key="3">
    <source>
        <dbReference type="Pfam" id="PF04536"/>
    </source>
</evidence>
<dbReference type="InterPro" id="IPR007621">
    <property type="entry name" value="TPM_dom"/>
</dbReference>
<feature type="transmembrane region" description="Helical" evidence="2">
    <location>
        <begin position="255"/>
        <end position="278"/>
    </location>
</feature>
<keyword evidence="2" id="KW-1133">Transmembrane helix</keyword>
<evidence type="ECO:0000313" key="4">
    <source>
        <dbReference type="EMBL" id="KAK9784755.1"/>
    </source>
</evidence>
<reference evidence="4 5" key="1">
    <citation type="journal article" date="2024" name="Nat. Commun.">
        <title>Phylogenomics reveals the evolutionary origins of lichenization in chlorophyte algae.</title>
        <authorList>
            <person name="Puginier C."/>
            <person name="Libourel C."/>
            <person name="Otte J."/>
            <person name="Skaloud P."/>
            <person name="Haon M."/>
            <person name="Grisel S."/>
            <person name="Petersen M."/>
            <person name="Berrin J.G."/>
            <person name="Delaux P.M."/>
            <person name="Dal Grande F."/>
            <person name="Keller J."/>
        </authorList>
    </citation>
    <scope>NUCLEOTIDE SEQUENCE [LARGE SCALE GENOMIC DNA]</scope>
    <source>
        <strain evidence="4 5">SAG 2036</strain>
    </source>
</reference>
<sequence length="282" mass="30369">MSGSHACGLQTGQLRCSPYRLPARPRTNLRCHRSLQLACKAVQRQAVDTGAHWTQGLRAKLAAAAAAAALSLGTCTQVAMASEFDLLGESTPTANYIFDDASVLNRSSKKGLNDTLSKLEADTGYRLQVVTVRKLETESDAFAFGDKLIENWYKTVDKGSDKGVLVVVTTGKDGALTGGPKFLKATGDTLIDSIASENIPILTSEEKFNETVSSSVDRVVATLKGQKDPGPPIRDSGERKRTYRTKKETKKASNITGPIVAALLVIAFVVPMVQYWGYTRKG</sequence>
<keyword evidence="2" id="KW-0472">Membrane</keyword>
<evidence type="ECO:0000256" key="1">
    <source>
        <dbReference type="SAM" id="MobiDB-lite"/>
    </source>
</evidence>
<proteinExistence type="predicted"/>
<feature type="region of interest" description="Disordered" evidence="1">
    <location>
        <begin position="224"/>
        <end position="249"/>
    </location>
</feature>
<protein>
    <recommendedName>
        <fullName evidence="3">TPM domain-containing protein</fullName>
    </recommendedName>
</protein>
<comment type="caution">
    <text evidence="4">The sequence shown here is derived from an EMBL/GenBank/DDBJ whole genome shotgun (WGS) entry which is preliminary data.</text>
</comment>
<keyword evidence="2" id="KW-0812">Transmembrane</keyword>
<feature type="domain" description="TPM" evidence="3">
    <location>
        <begin position="98"/>
        <end position="221"/>
    </location>
</feature>
<dbReference type="PANTHER" id="PTHR30373:SF2">
    <property type="entry name" value="UPF0603 PROTEIN YGCG"/>
    <property type="match status" value="1"/>
</dbReference>
<keyword evidence="5" id="KW-1185">Reference proteome</keyword>
<organism evidence="4 5">
    <name type="scientific">Symbiochloris irregularis</name>
    <dbReference type="NCBI Taxonomy" id="706552"/>
    <lineage>
        <taxon>Eukaryota</taxon>
        <taxon>Viridiplantae</taxon>
        <taxon>Chlorophyta</taxon>
        <taxon>core chlorophytes</taxon>
        <taxon>Trebouxiophyceae</taxon>
        <taxon>Trebouxiales</taxon>
        <taxon>Trebouxiaceae</taxon>
        <taxon>Symbiochloris</taxon>
    </lineage>
</organism>
<evidence type="ECO:0000256" key="2">
    <source>
        <dbReference type="SAM" id="Phobius"/>
    </source>
</evidence>
<dbReference type="PANTHER" id="PTHR30373">
    <property type="entry name" value="UPF0603 PROTEIN YGCG"/>
    <property type="match status" value="1"/>
</dbReference>
<evidence type="ECO:0000313" key="5">
    <source>
        <dbReference type="Proteomes" id="UP001465755"/>
    </source>
</evidence>
<dbReference type="Proteomes" id="UP001465755">
    <property type="component" value="Unassembled WGS sequence"/>
</dbReference>
<accession>A0AAW1NI18</accession>
<dbReference type="Gene3D" id="3.10.310.50">
    <property type="match status" value="1"/>
</dbReference>
<dbReference type="Pfam" id="PF04536">
    <property type="entry name" value="TPM_phosphatase"/>
    <property type="match status" value="1"/>
</dbReference>
<name>A0AAW1NI18_9CHLO</name>
<gene>
    <name evidence="4" type="ORF">WJX73_010592</name>
</gene>
<dbReference type="AlphaFoldDB" id="A0AAW1NI18"/>